<feature type="compositionally biased region" description="Polar residues" evidence="7">
    <location>
        <begin position="201"/>
        <end position="210"/>
    </location>
</feature>
<evidence type="ECO:0000256" key="6">
    <source>
        <dbReference type="HAMAP-Rule" id="MF_01186"/>
    </source>
</evidence>
<keyword evidence="8" id="KW-0812">Transmembrane</keyword>
<evidence type="ECO:0000256" key="7">
    <source>
        <dbReference type="SAM" id="MobiDB-lite"/>
    </source>
</evidence>
<comment type="function">
    <text evidence="6">Together with LptD, is involved in the assembly of lipopolysaccharide (LPS) at the surface of the outer membrane. Required for the proper assembly of LptD. Binds LPS and may serve as the LPS recognition site at the outer membrane.</text>
</comment>
<dbReference type="KEGG" id="vsa:VSAL_I0989"/>
<dbReference type="HOGENOM" id="CLU_103309_1_0_6"/>
<accession>B6EIN1</accession>
<comment type="similarity">
    <text evidence="6">Belongs to the LptE lipoprotein family.</text>
</comment>
<comment type="subcellular location">
    <subcellularLocation>
        <location evidence="6">Cell outer membrane</location>
        <topology evidence="6">Lipid-anchor</topology>
    </subcellularLocation>
</comment>
<keyword evidence="5 6" id="KW-0449">Lipoprotein</keyword>
<dbReference type="eggNOG" id="COG2980">
    <property type="taxonomic scope" value="Bacteria"/>
</dbReference>
<evidence type="ECO:0000313" key="10">
    <source>
        <dbReference type="Proteomes" id="UP000001730"/>
    </source>
</evidence>
<evidence type="ECO:0000313" key="9">
    <source>
        <dbReference type="EMBL" id="CAQ78674.1"/>
    </source>
</evidence>
<keyword evidence="3 6" id="KW-0564">Palmitate</keyword>
<evidence type="ECO:0000256" key="4">
    <source>
        <dbReference type="ARBA" id="ARBA00023237"/>
    </source>
</evidence>
<dbReference type="PANTHER" id="PTHR38098:SF1">
    <property type="entry name" value="LPS-ASSEMBLY LIPOPROTEIN LPTE"/>
    <property type="match status" value="1"/>
</dbReference>
<dbReference type="GO" id="GO:1990351">
    <property type="term" value="C:transporter complex"/>
    <property type="evidence" value="ECO:0007669"/>
    <property type="project" value="TreeGrafter"/>
</dbReference>
<keyword evidence="8" id="KW-1133">Transmembrane helix</keyword>
<dbReference type="Pfam" id="PF04390">
    <property type="entry name" value="LptE"/>
    <property type="match status" value="1"/>
</dbReference>
<organism evidence="9 10">
    <name type="scientific">Aliivibrio salmonicida (strain LFI1238)</name>
    <name type="common">Vibrio salmonicida (strain LFI1238)</name>
    <dbReference type="NCBI Taxonomy" id="316275"/>
    <lineage>
        <taxon>Bacteria</taxon>
        <taxon>Pseudomonadati</taxon>
        <taxon>Pseudomonadota</taxon>
        <taxon>Gammaproteobacteria</taxon>
        <taxon>Vibrionales</taxon>
        <taxon>Vibrionaceae</taxon>
        <taxon>Aliivibrio</taxon>
    </lineage>
</organism>
<evidence type="ECO:0000256" key="2">
    <source>
        <dbReference type="ARBA" id="ARBA00023136"/>
    </source>
</evidence>
<gene>
    <name evidence="6" type="primary">lptE</name>
    <name evidence="9" type="ordered locus">VSAL_I0989</name>
</gene>
<evidence type="ECO:0000256" key="1">
    <source>
        <dbReference type="ARBA" id="ARBA00022729"/>
    </source>
</evidence>
<feature type="transmembrane region" description="Helical" evidence="8">
    <location>
        <begin position="12"/>
        <end position="34"/>
    </location>
</feature>
<dbReference type="GO" id="GO:0009279">
    <property type="term" value="C:cell outer membrane"/>
    <property type="evidence" value="ECO:0007669"/>
    <property type="project" value="UniProtKB-SubCell"/>
</dbReference>
<dbReference type="GO" id="GO:0015920">
    <property type="term" value="P:lipopolysaccharide transport"/>
    <property type="evidence" value="ECO:0007669"/>
    <property type="project" value="TreeGrafter"/>
</dbReference>
<reference evidence="9 10" key="1">
    <citation type="journal article" date="2008" name="BMC Genomics">
        <title>The genome sequence of the fish pathogen Aliivibrio salmonicida strain LFI1238 shows extensive evidence of gene decay.</title>
        <authorList>
            <person name="Hjerde E."/>
            <person name="Lorentzen M.S."/>
            <person name="Holden M.T."/>
            <person name="Seeger K."/>
            <person name="Paulsen S."/>
            <person name="Bason N."/>
            <person name="Churcher C."/>
            <person name="Harris D."/>
            <person name="Norbertczak H."/>
            <person name="Quail M.A."/>
            <person name="Sanders S."/>
            <person name="Thurston S."/>
            <person name="Parkhill J."/>
            <person name="Willassen N.P."/>
            <person name="Thomson N.R."/>
        </authorList>
    </citation>
    <scope>NUCLEOTIDE SEQUENCE [LARGE SCALE GENOMIC DNA]</scope>
    <source>
        <strain evidence="9 10">LFI1238</strain>
    </source>
</reference>
<dbReference type="AlphaFoldDB" id="B6EIN1"/>
<dbReference type="PROSITE" id="PS51257">
    <property type="entry name" value="PROKAR_LIPOPROTEIN"/>
    <property type="match status" value="1"/>
</dbReference>
<feature type="region of interest" description="Disordered" evidence="7">
    <location>
        <begin position="191"/>
        <end position="210"/>
    </location>
</feature>
<comment type="subunit">
    <text evidence="6">Component of the lipopolysaccharide transport and assembly complex. Interacts with LptD.</text>
</comment>
<proteinExistence type="inferred from homology"/>
<evidence type="ECO:0000256" key="3">
    <source>
        <dbReference type="ARBA" id="ARBA00023139"/>
    </source>
</evidence>
<dbReference type="EMBL" id="FM178379">
    <property type="protein sequence ID" value="CAQ78674.1"/>
    <property type="molecule type" value="Genomic_DNA"/>
</dbReference>
<sequence>MREFSVKRLLSLFSIRAVIIIALSIMTSACGFQLRGSYLLPEEVHEVSLTSFDQYSNLTRDVQKQLRMNGVKQVAPTTVTPTLNLISETTSERTLSLYQNSRAAEIELTYTVQYSVLIPGHDLKTYTTTVNRNYLDNPLTALAKSVERDMIEDEMRTQAAEQILRQMARLKADGELLDDTDIISNKDETETKVTTKEMAQSMATSTDNKK</sequence>
<dbReference type="PANTHER" id="PTHR38098">
    <property type="entry name" value="LPS-ASSEMBLY LIPOPROTEIN LPTE"/>
    <property type="match status" value="1"/>
</dbReference>
<keyword evidence="2 6" id="KW-0472">Membrane</keyword>
<keyword evidence="1 6" id="KW-0732">Signal</keyword>
<dbReference type="HAMAP" id="MF_01186">
    <property type="entry name" value="LPS_assembly_LptE"/>
    <property type="match status" value="1"/>
</dbReference>
<protein>
    <recommendedName>
        <fullName evidence="6">LPS-assembly lipoprotein LptE</fullName>
    </recommendedName>
</protein>
<dbReference type="Gene3D" id="3.30.160.150">
    <property type="entry name" value="Lipoprotein like domain"/>
    <property type="match status" value="1"/>
</dbReference>
<dbReference type="InterPro" id="IPR007485">
    <property type="entry name" value="LPS_assembly_LptE"/>
</dbReference>
<dbReference type="GO" id="GO:0043165">
    <property type="term" value="P:Gram-negative-bacterium-type cell outer membrane assembly"/>
    <property type="evidence" value="ECO:0007669"/>
    <property type="project" value="UniProtKB-UniRule"/>
</dbReference>
<evidence type="ECO:0000256" key="5">
    <source>
        <dbReference type="ARBA" id="ARBA00023288"/>
    </source>
</evidence>
<keyword evidence="10" id="KW-1185">Reference proteome</keyword>
<name>B6EIN1_ALISL</name>
<keyword evidence="4 6" id="KW-0998">Cell outer membrane</keyword>
<dbReference type="GO" id="GO:0001530">
    <property type="term" value="F:lipopolysaccharide binding"/>
    <property type="evidence" value="ECO:0007669"/>
    <property type="project" value="TreeGrafter"/>
</dbReference>
<evidence type="ECO:0000256" key="8">
    <source>
        <dbReference type="SAM" id="Phobius"/>
    </source>
</evidence>
<dbReference type="Proteomes" id="UP000001730">
    <property type="component" value="Chromosome 1"/>
</dbReference>